<dbReference type="EMBL" id="SEOQ01000643">
    <property type="protein sequence ID" value="TFY59052.1"/>
    <property type="molecule type" value="Genomic_DNA"/>
</dbReference>
<dbReference type="PANTHER" id="PTHR10887">
    <property type="entry name" value="DNA2/NAM7 HELICASE FAMILY"/>
    <property type="match status" value="1"/>
</dbReference>
<gene>
    <name evidence="5" type="ORF">EVG20_g7930</name>
</gene>
<dbReference type="InterPro" id="IPR047187">
    <property type="entry name" value="SF1_C_Upf1"/>
</dbReference>
<evidence type="ECO:0000313" key="5">
    <source>
        <dbReference type="EMBL" id="TFY59052.1"/>
    </source>
</evidence>
<dbReference type="InterPro" id="IPR045055">
    <property type="entry name" value="DNA2/NAM7-like"/>
</dbReference>
<dbReference type="InterPro" id="IPR057596">
    <property type="entry name" value="RDRP_core"/>
</dbReference>
<name>A0A4Y9YA01_9AGAM</name>
<dbReference type="Gene3D" id="3.40.50.300">
    <property type="entry name" value="P-loop containing nucleotide triphosphate hydrolases"/>
    <property type="match status" value="3"/>
</dbReference>
<accession>A0A4Y9YA01</accession>
<feature type="compositionally biased region" description="Acidic residues" evidence="1">
    <location>
        <begin position="1263"/>
        <end position="1275"/>
    </location>
</feature>
<reference evidence="5 6" key="1">
    <citation type="submission" date="2019-02" db="EMBL/GenBank/DDBJ databases">
        <title>Genome sequencing of the rare red list fungi Dentipellis fragilis.</title>
        <authorList>
            <person name="Buettner E."/>
            <person name="Kellner H."/>
        </authorList>
    </citation>
    <scope>NUCLEOTIDE SEQUENCE [LARGE SCALE GENOMIC DNA]</scope>
    <source>
        <strain evidence="5 6">DSM 105465</strain>
    </source>
</reference>
<proteinExistence type="predicted"/>
<evidence type="ECO:0000256" key="1">
    <source>
        <dbReference type="SAM" id="MobiDB-lite"/>
    </source>
</evidence>
<feature type="compositionally biased region" description="Basic residues" evidence="1">
    <location>
        <begin position="36"/>
        <end position="52"/>
    </location>
</feature>
<feature type="domain" description="RDRP core" evidence="2">
    <location>
        <begin position="108"/>
        <end position="566"/>
    </location>
</feature>
<feature type="region of interest" description="Disordered" evidence="1">
    <location>
        <begin position="31"/>
        <end position="52"/>
    </location>
</feature>
<evidence type="ECO:0000259" key="3">
    <source>
        <dbReference type="Pfam" id="PF13086"/>
    </source>
</evidence>
<feature type="domain" description="DNA2/NAM7 helicase-like C-terminal" evidence="4">
    <location>
        <begin position="1485"/>
        <end position="1687"/>
    </location>
</feature>
<sequence>MPSYLLRENPTPEDTSWEFTNIPAAFLTPPTAAAHAHAHSHSHSQRAPAKSRARGKLITFTPEKITLELAQLPGNRIVYADEPDKLVLASFERLRFPDAKPSVAAEYMRSRGCFLRQANSDEELDRRLYAMGDLEKIMNVAKRAKRIGLLFSGAEIDYELDPKYVGDIGDLTIGDENFSDGCGLISRRLWQVHRSNVVSHSGSQRCSVFKSAGRNGSFSKESRIVRLSFKLAEDEPQGVVMLHPPLDTEKKHLVEFRKSMKKFNATADHIFSVVNYSTPYSYGRLNNDIVVLLSSLGVTNEALLKKQAEYFSWVEQASLDVIEGFEFLSSFGRYSSAERLLLEGIDSPAIQKEIKSLQKTEVASFYKDGNTKKERVRMLVHKSRRLFGVCDPFRVLQEGQVHVRITVSRNGASTVKGLDVIVVRNPWDILKLRAVDHPQLSHLVDCVVFPSVGKRAAPSMSSGGDLDDSVPGDDYFVCWDPELVPSKVLESYGYPPNKERVNTRVTREDLARHFAFYNNSGMARSAALHNKWASCSPDGALSKECQELNALYSQAVDGARIQIPDRLKTPPAPKEDFVLSVLFAEAQKFSERFVQGPDITDSVDISRDTAEELIVQLLSVAEPAVSEYALLNKARAIARQHQIDFAPYLSHINFGALLTSEKYELGVSMNLPPAQQAYMWNSLLRSDILTASELADRKLGGPLRVQRLYSSRTLGLYAFFEYLERAMDEYTRKLIIFKLDDRFSVAVFIRGKIPWNEDVPVDGENVVVASFMKESALAIPTYKACTTGFRLHCSEGNVQLFNQQRANTFIFLSRPPALSGSEIKVSIALQQISARVQRQMGRVNRTPVVSVEIHVVSNRDRVAHQLFDLRFEHIATEEFMRRFTHQSTTYQPNTLEGADPTELATEAQRSVFTETPNVAKTQLSRETMQSLDVCADFAWKYHADNQLFWIFDAMLARLPLDRSYIAKWLQHEPLLVFSMLKRYPPTESGVLHDEVASFDNLLTMHIVRSANTIGIAALVAFEKIQGSLATMHISHYLELLETVPLCVRSPQLVQEMLFVLNECRASSNDHPPSMIYAHKQALGVAFDRAEEAGEECPCDEEAGRRSSRTAPALVPLHAIEGKPYDAIADIRVDSTSSIRLHSHVRLRAASKPEKGHLEPAVLDGVVGVAKAGEVSISLMHTPPPEFAEMHWYLYNAGSVGACDVLSYLPDTGNPSVELALTATFRAMMDAIRRLAAEGAECCRFHRLITAPKDEGSSASAEEHEPDEPTNDDDADERLKSDGDTDTDTITGLNASQMRAVRSSDVARLSLIWGPPGTGKTTVVVQILKRLVKRLSEGASILMTASTHNAVDNVLERFVKINKAEKLMPEDRILRVATDSFRVNKALHSYTVESRVGGEILRDSKRRDKAEKLVKAATIIFTTCAGAGLGILRGIDFDIALIDEASQITEPVALIPLVKGCKKAVLVGDHVQLRPMVRPLGHAVLYDVSLFERLYTGRALPGIKRTMLDIQYRFPKELAKFPSKEFYDDKLQTGIENVYEALQGLLKSTFPWPRQSDTGRVQPAVFVPCSSEEDYGGRSKSNEGQAKLVKHIVQLLTTDGTTNAPLGEAPSIAVLSPYAKQTKLLQRTLPPSAPAYTIDSFQGRESDIIVFSTVRCNASADIGFVEDARRLNVAWTRARLALIVVGDRATMAGNLGIWKRAIESCSEVALTGWDNEPS</sequence>
<dbReference type="STRING" id="205917.A0A4Y9YA01"/>
<evidence type="ECO:0000259" key="4">
    <source>
        <dbReference type="Pfam" id="PF13087"/>
    </source>
</evidence>
<dbReference type="SUPFAM" id="SSF52540">
    <property type="entry name" value="P-loop containing nucleoside triphosphate hydrolases"/>
    <property type="match status" value="1"/>
</dbReference>
<dbReference type="GO" id="GO:0004386">
    <property type="term" value="F:helicase activity"/>
    <property type="evidence" value="ECO:0007669"/>
    <property type="project" value="InterPro"/>
</dbReference>
<dbReference type="InterPro" id="IPR041677">
    <property type="entry name" value="DNA2/NAM7_AAA_11"/>
</dbReference>
<keyword evidence="6" id="KW-1185">Reference proteome</keyword>
<dbReference type="PANTHER" id="PTHR10887:SF495">
    <property type="entry name" value="HELICASE SENATAXIN ISOFORM X1-RELATED"/>
    <property type="match status" value="1"/>
</dbReference>
<feature type="domain" description="DNA2/NAM7 helicase helicase" evidence="3">
    <location>
        <begin position="1403"/>
        <end position="1476"/>
    </location>
</feature>
<dbReference type="Pfam" id="PF13086">
    <property type="entry name" value="AAA_11"/>
    <property type="match status" value="2"/>
</dbReference>
<evidence type="ECO:0000259" key="2">
    <source>
        <dbReference type="Pfam" id="PF05183"/>
    </source>
</evidence>
<evidence type="ECO:0000313" key="6">
    <source>
        <dbReference type="Proteomes" id="UP000298327"/>
    </source>
</evidence>
<dbReference type="Proteomes" id="UP000298327">
    <property type="component" value="Unassembled WGS sequence"/>
</dbReference>
<feature type="domain" description="DNA2/NAM7 helicase helicase" evidence="3">
    <location>
        <begin position="1292"/>
        <end position="1398"/>
    </location>
</feature>
<dbReference type="GO" id="GO:0003968">
    <property type="term" value="F:RNA-directed RNA polymerase activity"/>
    <property type="evidence" value="ECO:0007669"/>
    <property type="project" value="InterPro"/>
</dbReference>
<organism evidence="5 6">
    <name type="scientific">Dentipellis fragilis</name>
    <dbReference type="NCBI Taxonomy" id="205917"/>
    <lineage>
        <taxon>Eukaryota</taxon>
        <taxon>Fungi</taxon>
        <taxon>Dikarya</taxon>
        <taxon>Basidiomycota</taxon>
        <taxon>Agaricomycotina</taxon>
        <taxon>Agaricomycetes</taxon>
        <taxon>Russulales</taxon>
        <taxon>Hericiaceae</taxon>
        <taxon>Dentipellis</taxon>
    </lineage>
</organism>
<comment type="caution">
    <text evidence="5">The sequence shown here is derived from an EMBL/GenBank/DDBJ whole genome shotgun (WGS) entry which is preliminary data.</text>
</comment>
<dbReference type="InterPro" id="IPR041679">
    <property type="entry name" value="DNA2/NAM7-like_C"/>
</dbReference>
<protein>
    <submittedName>
        <fullName evidence="5">Uncharacterized protein</fullName>
    </submittedName>
</protein>
<dbReference type="CDD" id="cd18808">
    <property type="entry name" value="SF1_C_Upf1"/>
    <property type="match status" value="1"/>
</dbReference>
<dbReference type="Pfam" id="PF13087">
    <property type="entry name" value="AAA_12"/>
    <property type="match status" value="1"/>
</dbReference>
<dbReference type="InterPro" id="IPR027417">
    <property type="entry name" value="P-loop_NTPase"/>
</dbReference>
<dbReference type="Pfam" id="PF05183">
    <property type="entry name" value="RdRP"/>
    <property type="match status" value="1"/>
</dbReference>
<feature type="region of interest" description="Disordered" evidence="1">
    <location>
        <begin position="1252"/>
        <end position="1293"/>
    </location>
</feature>
<dbReference type="OrthoDB" id="6513042at2759"/>